<dbReference type="GO" id="GO:0005829">
    <property type="term" value="C:cytosol"/>
    <property type="evidence" value="ECO:0007669"/>
    <property type="project" value="TreeGrafter"/>
</dbReference>
<dbReference type="AlphaFoldDB" id="J3VSM9"/>
<evidence type="ECO:0000256" key="1">
    <source>
        <dbReference type="ARBA" id="ARBA00004903"/>
    </source>
</evidence>
<dbReference type="EMBL" id="CP003546">
    <property type="protein sequence ID" value="AFP84946.1"/>
    <property type="molecule type" value="Genomic_DNA"/>
</dbReference>
<evidence type="ECO:0000259" key="10">
    <source>
        <dbReference type="PROSITE" id="PS51330"/>
    </source>
</evidence>
<dbReference type="FunFam" id="3.40.430.10:FF:000001">
    <property type="entry name" value="Dihydrofolate reductase"/>
    <property type="match status" value="1"/>
</dbReference>
<dbReference type="GO" id="GO:0046654">
    <property type="term" value="P:tetrahydrofolate biosynthetic process"/>
    <property type="evidence" value="ECO:0007669"/>
    <property type="project" value="UniProtKB-UniPathway"/>
</dbReference>
<protein>
    <recommendedName>
        <fullName evidence="3 8">Dihydrofolate reductase</fullName>
        <ecNumber evidence="3 8">1.5.1.3</ecNumber>
    </recommendedName>
</protein>
<evidence type="ECO:0000256" key="3">
    <source>
        <dbReference type="ARBA" id="ARBA00012856"/>
    </source>
</evidence>
<comment type="similarity">
    <text evidence="2 8 9">Belongs to the dihydrofolate reductase family.</text>
</comment>
<dbReference type="Proteomes" id="UP000003936">
    <property type="component" value="Chromosome"/>
</dbReference>
<dbReference type="PROSITE" id="PS51330">
    <property type="entry name" value="DHFR_2"/>
    <property type="match status" value="1"/>
</dbReference>
<dbReference type="SUPFAM" id="SSF53597">
    <property type="entry name" value="Dihydrofolate reductase-like"/>
    <property type="match status" value="1"/>
</dbReference>
<keyword evidence="12" id="KW-1185">Reference proteome</keyword>
<accession>J3VSM9</accession>
<evidence type="ECO:0000256" key="6">
    <source>
        <dbReference type="ARBA" id="ARBA00023002"/>
    </source>
</evidence>
<dbReference type="PROSITE" id="PS00075">
    <property type="entry name" value="DHFR_1"/>
    <property type="match status" value="1"/>
</dbReference>
<gene>
    <name evidence="11" type="ORF">A359_05540</name>
</gene>
<evidence type="ECO:0000256" key="2">
    <source>
        <dbReference type="ARBA" id="ARBA00009539"/>
    </source>
</evidence>
<comment type="function">
    <text evidence="7 8">Key enzyme in folate metabolism. Catalyzes an essential reaction for de novo glycine and purine synthesis, and for DNA precursor synthesis.</text>
</comment>
<dbReference type="PANTHER" id="PTHR48069">
    <property type="entry name" value="DIHYDROFOLATE REDUCTASE"/>
    <property type="match status" value="1"/>
</dbReference>
<dbReference type="InterPro" id="IPR001796">
    <property type="entry name" value="DHFR_dom"/>
</dbReference>
<dbReference type="KEGG" id="sect:A359_05540"/>
<dbReference type="PANTHER" id="PTHR48069:SF3">
    <property type="entry name" value="DIHYDROFOLATE REDUCTASE"/>
    <property type="match status" value="1"/>
</dbReference>
<dbReference type="GO" id="GO:0046452">
    <property type="term" value="P:dihydrofolate metabolic process"/>
    <property type="evidence" value="ECO:0007669"/>
    <property type="project" value="TreeGrafter"/>
</dbReference>
<keyword evidence="6 8" id="KW-0560">Oxidoreductase</keyword>
<dbReference type="OrthoDB" id="9804315at2"/>
<dbReference type="PIRSF" id="PIRSF000194">
    <property type="entry name" value="DHFR"/>
    <property type="match status" value="1"/>
</dbReference>
<comment type="catalytic activity">
    <reaction evidence="8">
        <text>(6S)-5,6,7,8-tetrahydrofolate + NADP(+) = 7,8-dihydrofolate + NADPH + H(+)</text>
        <dbReference type="Rhea" id="RHEA:15009"/>
        <dbReference type="ChEBI" id="CHEBI:15378"/>
        <dbReference type="ChEBI" id="CHEBI:57451"/>
        <dbReference type="ChEBI" id="CHEBI:57453"/>
        <dbReference type="ChEBI" id="CHEBI:57783"/>
        <dbReference type="ChEBI" id="CHEBI:58349"/>
        <dbReference type="EC" id="1.5.1.3"/>
    </reaction>
</comment>
<evidence type="ECO:0000256" key="7">
    <source>
        <dbReference type="ARBA" id="ARBA00025067"/>
    </source>
</evidence>
<dbReference type="InterPro" id="IPR024072">
    <property type="entry name" value="DHFR-like_dom_sf"/>
</dbReference>
<evidence type="ECO:0000256" key="5">
    <source>
        <dbReference type="ARBA" id="ARBA00022857"/>
    </source>
</evidence>
<dbReference type="UniPathway" id="UPA00077">
    <property type="reaction ID" value="UER00158"/>
</dbReference>
<dbReference type="GO" id="GO:0006730">
    <property type="term" value="P:one-carbon metabolic process"/>
    <property type="evidence" value="ECO:0007669"/>
    <property type="project" value="UniProtKB-KW"/>
</dbReference>
<evidence type="ECO:0000256" key="4">
    <source>
        <dbReference type="ARBA" id="ARBA00022563"/>
    </source>
</evidence>
<dbReference type="HOGENOM" id="CLU_043966_5_1_6"/>
<comment type="pathway">
    <text evidence="1 8">Cofactor biosynthesis; tetrahydrofolate biosynthesis; 5,6,7,8-tetrahydrofolate from 7,8-dihydrofolate: step 1/1.</text>
</comment>
<name>J3VSM9_9ENTR</name>
<evidence type="ECO:0000313" key="12">
    <source>
        <dbReference type="Proteomes" id="UP000003936"/>
    </source>
</evidence>
<dbReference type="PRINTS" id="PR00070">
    <property type="entry name" value="DHFR"/>
</dbReference>
<dbReference type="Gene3D" id="3.40.430.10">
    <property type="entry name" value="Dihydrofolate Reductase, subunit A"/>
    <property type="match status" value="1"/>
</dbReference>
<keyword evidence="4 8" id="KW-0554">One-carbon metabolism</keyword>
<sequence length="174" mass="19923">MISLIAALALERVIGMKNMMPWRIADDLAWFKKNTLNKPVIIGRQTFESIGKPLPRRHNIVLSTYPGDAENVTWASTPQIALAAAGAVKEVMVIGGGKVYETFLPHASRLYLTHIDATVDGDTWFPCYQTAEWKCTFTESHDIDEEKCRIRYRFEVLERSRWKTDPMWGLGKRH</sequence>
<feature type="domain" description="DHFR" evidence="10">
    <location>
        <begin position="1"/>
        <end position="159"/>
    </location>
</feature>
<dbReference type="GO" id="GO:0070401">
    <property type="term" value="F:NADP+ binding"/>
    <property type="evidence" value="ECO:0007669"/>
    <property type="project" value="UniProtKB-ARBA"/>
</dbReference>
<dbReference type="GO" id="GO:0004146">
    <property type="term" value="F:dihydrofolate reductase activity"/>
    <property type="evidence" value="ECO:0007669"/>
    <property type="project" value="UniProtKB-EC"/>
</dbReference>
<keyword evidence="5 8" id="KW-0521">NADP</keyword>
<dbReference type="PATRIC" id="fig|1199245.3.peg.667"/>
<dbReference type="RefSeq" id="WP_014888244.1">
    <property type="nucleotide sequence ID" value="NC_018419.1"/>
</dbReference>
<dbReference type="InterPro" id="IPR017925">
    <property type="entry name" value="DHFR_CS"/>
</dbReference>
<dbReference type="EC" id="1.5.1.3" evidence="3 8"/>
<dbReference type="InterPro" id="IPR012259">
    <property type="entry name" value="DHFR"/>
</dbReference>
<dbReference type="CDD" id="cd00209">
    <property type="entry name" value="DHFR"/>
    <property type="match status" value="1"/>
</dbReference>
<dbReference type="STRING" id="1199245.A359_05540"/>
<organism evidence="11 12">
    <name type="scientific">secondary endosymbiont of Ctenarytaina eucalypti</name>
    <dbReference type="NCBI Taxonomy" id="1199245"/>
    <lineage>
        <taxon>Bacteria</taxon>
        <taxon>Pseudomonadati</taxon>
        <taxon>Pseudomonadota</taxon>
        <taxon>Gammaproteobacteria</taxon>
        <taxon>Enterobacterales</taxon>
        <taxon>Enterobacteriaceae</taxon>
        <taxon>aphid secondary symbionts</taxon>
    </lineage>
</organism>
<evidence type="ECO:0000256" key="8">
    <source>
        <dbReference type="PIRNR" id="PIRNR000194"/>
    </source>
</evidence>
<evidence type="ECO:0000313" key="11">
    <source>
        <dbReference type="EMBL" id="AFP84946.1"/>
    </source>
</evidence>
<dbReference type="GO" id="GO:0046655">
    <property type="term" value="P:folic acid metabolic process"/>
    <property type="evidence" value="ECO:0007669"/>
    <property type="project" value="TreeGrafter"/>
</dbReference>
<evidence type="ECO:0000256" key="9">
    <source>
        <dbReference type="RuleBase" id="RU004474"/>
    </source>
</evidence>
<reference evidence="11 12" key="1">
    <citation type="journal article" date="2012" name="Mol. Biol. Evol.">
        <title>Genome reduction and co-evolution between the primary and secondary bacterial symbionts of psyllids.</title>
        <authorList>
            <person name="Sloan D.B."/>
            <person name="Moran N.A."/>
        </authorList>
    </citation>
    <scope>NUCLEOTIDE SEQUENCE [LARGE SCALE GENOMIC DNA]</scope>
    <source>
        <strain evidence="11">Ceuc_S</strain>
    </source>
</reference>
<proteinExistence type="inferred from homology"/>
<dbReference type="Pfam" id="PF00186">
    <property type="entry name" value="DHFR_1"/>
    <property type="match status" value="1"/>
</dbReference>
<dbReference type="NCBIfam" id="NF008037">
    <property type="entry name" value="PRK10769.1"/>
    <property type="match status" value="1"/>
</dbReference>